<feature type="region of interest" description="Disordered" evidence="4">
    <location>
        <begin position="172"/>
        <end position="216"/>
    </location>
</feature>
<evidence type="ECO:0000256" key="2">
    <source>
        <dbReference type="ARBA" id="ARBA00023163"/>
    </source>
</evidence>
<evidence type="ECO:0000259" key="5">
    <source>
        <dbReference type="PROSITE" id="PS50090"/>
    </source>
</evidence>
<dbReference type="CDD" id="cd00167">
    <property type="entry name" value="SANT"/>
    <property type="match status" value="1"/>
</dbReference>
<dbReference type="NCBIfam" id="TIGR01557">
    <property type="entry name" value="myb_SHAQKYF"/>
    <property type="match status" value="1"/>
</dbReference>
<keyword evidence="2" id="KW-0804">Transcription</keyword>
<evidence type="ECO:0000256" key="4">
    <source>
        <dbReference type="SAM" id="MobiDB-lite"/>
    </source>
</evidence>
<keyword evidence="1" id="KW-0805">Transcription regulation</keyword>
<feature type="domain" description="Myb-like" evidence="5">
    <location>
        <begin position="75"/>
        <end position="126"/>
    </location>
</feature>
<evidence type="ECO:0000259" key="6">
    <source>
        <dbReference type="PROSITE" id="PS51294"/>
    </source>
</evidence>
<proteinExistence type="predicted"/>
<dbReference type="PANTHER" id="PTHR44042">
    <property type="entry name" value="DUPLICATED HOMEODOMAIN-LIKE SUPERFAMILY PROTEIN-RELATED"/>
    <property type="match status" value="1"/>
</dbReference>
<dbReference type="PROSITE" id="PS51294">
    <property type="entry name" value="HTH_MYB"/>
    <property type="match status" value="1"/>
</dbReference>
<dbReference type="EMBL" id="JAGRRH010000009">
    <property type="protein sequence ID" value="KAG7364903.1"/>
    <property type="molecule type" value="Genomic_DNA"/>
</dbReference>
<dbReference type="Proteomes" id="UP000693970">
    <property type="component" value="Unassembled WGS sequence"/>
</dbReference>
<organism evidence="7 8">
    <name type="scientific">Nitzschia inconspicua</name>
    <dbReference type="NCBI Taxonomy" id="303405"/>
    <lineage>
        <taxon>Eukaryota</taxon>
        <taxon>Sar</taxon>
        <taxon>Stramenopiles</taxon>
        <taxon>Ochrophyta</taxon>
        <taxon>Bacillariophyta</taxon>
        <taxon>Bacillariophyceae</taxon>
        <taxon>Bacillariophycidae</taxon>
        <taxon>Bacillariales</taxon>
        <taxon>Bacillariaceae</taxon>
        <taxon>Nitzschia</taxon>
    </lineage>
</organism>
<name>A0A9K3PZ09_9STRA</name>
<dbReference type="AlphaFoldDB" id="A0A9K3PZ09"/>
<keyword evidence="8" id="KW-1185">Reference proteome</keyword>
<dbReference type="InterPro" id="IPR006447">
    <property type="entry name" value="Myb_dom_plants"/>
</dbReference>
<dbReference type="PANTHER" id="PTHR44042:SF67">
    <property type="entry name" value="MYB-LIKE PROTEIN I"/>
    <property type="match status" value="1"/>
</dbReference>
<keyword evidence="7" id="KW-0238">DNA-binding</keyword>
<dbReference type="SMART" id="SM00717">
    <property type="entry name" value="SANT"/>
    <property type="match status" value="1"/>
</dbReference>
<evidence type="ECO:0000313" key="8">
    <source>
        <dbReference type="Proteomes" id="UP000693970"/>
    </source>
</evidence>
<dbReference type="InterPro" id="IPR017930">
    <property type="entry name" value="Myb_dom"/>
</dbReference>
<protein>
    <submittedName>
        <fullName evidence="7">Myb-like DNA-binding protein</fullName>
    </submittedName>
</protein>
<accession>A0A9K3PZ09</accession>
<feature type="compositionally biased region" description="Low complexity" evidence="4">
    <location>
        <begin position="174"/>
        <end position="200"/>
    </location>
</feature>
<feature type="region of interest" description="Disordered" evidence="4">
    <location>
        <begin position="15"/>
        <end position="53"/>
    </location>
</feature>
<dbReference type="GO" id="GO:0003677">
    <property type="term" value="F:DNA binding"/>
    <property type="evidence" value="ECO:0007669"/>
    <property type="project" value="UniProtKB-KW"/>
</dbReference>
<dbReference type="OrthoDB" id="118550at2759"/>
<dbReference type="PROSITE" id="PS50090">
    <property type="entry name" value="MYB_LIKE"/>
    <property type="match status" value="1"/>
</dbReference>
<evidence type="ECO:0000313" key="7">
    <source>
        <dbReference type="EMBL" id="KAG7364903.1"/>
    </source>
</evidence>
<evidence type="ECO:0000256" key="1">
    <source>
        <dbReference type="ARBA" id="ARBA00023015"/>
    </source>
</evidence>
<reference evidence="7" key="1">
    <citation type="journal article" date="2021" name="Sci. Rep.">
        <title>Diploid genomic architecture of Nitzschia inconspicua, an elite biomass production diatom.</title>
        <authorList>
            <person name="Oliver A."/>
            <person name="Podell S."/>
            <person name="Pinowska A."/>
            <person name="Traller J.C."/>
            <person name="Smith S.R."/>
            <person name="McClure R."/>
            <person name="Beliaev A."/>
            <person name="Bohutskyi P."/>
            <person name="Hill E.A."/>
            <person name="Rabines A."/>
            <person name="Zheng H."/>
            <person name="Allen L.Z."/>
            <person name="Kuo A."/>
            <person name="Grigoriev I.V."/>
            <person name="Allen A.E."/>
            <person name="Hazlebeck D."/>
            <person name="Allen E.E."/>
        </authorList>
    </citation>
    <scope>NUCLEOTIDE SEQUENCE</scope>
    <source>
        <strain evidence="7">Hildebrandi</strain>
    </source>
</reference>
<comment type="caution">
    <text evidence="7">The sequence shown here is derived from an EMBL/GenBank/DDBJ whole genome shotgun (WGS) entry which is preliminary data.</text>
</comment>
<evidence type="ECO:0000256" key="3">
    <source>
        <dbReference type="ARBA" id="ARBA00023242"/>
    </source>
</evidence>
<sequence>MLDERLKIGGWDLTSNINSVQPQQHQPSSTADPTSHHSGMFDSSPSSSLENATTLPSLVEHSSSAAALLASRQSAAALRTGRWTQDEKILFLLGLKRFGKGRWKKMSVYLPHRSLVQIKSHAQKVIKRQEAGEDIFQKLDDATPQLVESLVLQAAQEREALRAAGVNVNTTKPSKSLLDAAKKSSASKSTNNKRTTPNKNKFNDEIERGPNGTGGPESVIAAAALCQLSSVGTPQQWDQLDPLDVMPMINQQANV</sequence>
<dbReference type="Pfam" id="PF00249">
    <property type="entry name" value="Myb_DNA-binding"/>
    <property type="match status" value="1"/>
</dbReference>
<reference evidence="7" key="2">
    <citation type="submission" date="2021-04" db="EMBL/GenBank/DDBJ databases">
        <authorList>
            <person name="Podell S."/>
        </authorList>
    </citation>
    <scope>NUCLEOTIDE SEQUENCE</scope>
    <source>
        <strain evidence="7">Hildebrandi</strain>
    </source>
</reference>
<dbReference type="InterPro" id="IPR001005">
    <property type="entry name" value="SANT/Myb"/>
</dbReference>
<keyword evidence="3" id="KW-0539">Nucleus</keyword>
<gene>
    <name evidence="7" type="ORF">IV203_038106</name>
</gene>
<feature type="domain" description="HTH myb-type" evidence="6">
    <location>
        <begin position="75"/>
        <end position="130"/>
    </location>
</feature>